<dbReference type="AlphaFoldDB" id="A0A0E9RVP5"/>
<accession>A0A0E9RVP5</accession>
<organism evidence="1">
    <name type="scientific">Anguilla anguilla</name>
    <name type="common">European freshwater eel</name>
    <name type="synonym">Muraena anguilla</name>
    <dbReference type="NCBI Taxonomy" id="7936"/>
    <lineage>
        <taxon>Eukaryota</taxon>
        <taxon>Metazoa</taxon>
        <taxon>Chordata</taxon>
        <taxon>Craniata</taxon>
        <taxon>Vertebrata</taxon>
        <taxon>Euteleostomi</taxon>
        <taxon>Actinopterygii</taxon>
        <taxon>Neopterygii</taxon>
        <taxon>Teleostei</taxon>
        <taxon>Anguilliformes</taxon>
        <taxon>Anguillidae</taxon>
        <taxon>Anguilla</taxon>
    </lineage>
</organism>
<protein>
    <submittedName>
        <fullName evidence="1">Uncharacterized protein</fullName>
    </submittedName>
</protein>
<dbReference type="EMBL" id="GBXM01076249">
    <property type="protein sequence ID" value="JAH32328.1"/>
    <property type="molecule type" value="Transcribed_RNA"/>
</dbReference>
<reference evidence="1" key="2">
    <citation type="journal article" date="2015" name="Fish Shellfish Immunol.">
        <title>Early steps in the European eel (Anguilla anguilla)-Vibrio vulnificus interaction in the gills: Role of the RtxA13 toxin.</title>
        <authorList>
            <person name="Callol A."/>
            <person name="Pajuelo D."/>
            <person name="Ebbesson L."/>
            <person name="Teles M."/>
            <person name="MacKenzie S."/>
            <person name="Amaro C."/>
        </authorList>
    </citation>
    <scope>NUCLEOTIDE SEQUENCE</scope>
</reference>
<name>A0A0E9RVP5_ANGAN</name>
<reference evidence="1" key="1">
    <citation type="submission" date="2014-11" db="EMBL/GenBank/DDBJ databases">
        <authorList>
            <person name="Amaro Gonzalez C."/>
        </authorList>
    </citation>
    <scope>NUCLEOTIDE SEQUENCE</scope>
</reference>
<proteinExistence type="predicted"/>
<evidence type="ECO:0000313" key="1">
    <source>
        <dbReference type="EMBL" id="JAH32328.1"/>
    </source>
</evidence>
<sequence length="22" mass="2709">MFFHCIALNPVDFLRLQVRYLL</sequence>